<evidence type="ECO:0000256" key="1">
    <source>
        <dbReference type="ARBA" id="ARBA00004141"/>
    </source>
</evidence>
<evidence type="ECO:0000256" key="6">
    <source>
        <dbReference type="SAM" id="Phobius"/>
    </source>
</evidence>
<evidence type="ECO:0000256" key="4">
    <source>
        <dbReference type="ARBA" id="ARBA00022989"/>
    </source>
</evidence>
<sequence>MSWRTSSAGPLDRLFACLPYILPMLEALPFGVGLLREFPMLQPLLLPLAPFAFVYSLVTGIFSFGGFGIGGFLVFLALYFLVVRNESISHFIRFNTMQSILIGIALSLFALVISPISEVLPPLFVQSLFTALFLGAFILCIYAIVQSALGRYAEIPTISDAAKMHVY</sequence>
<reference evidence="7 8" key="1">
    <citation type="submission" date="2020-05" db="EMBL/GenBank/DDBJ databases">
        <title>Complete genome sequence of of a novel Thermoleptolyngbya strain isolated from hot springs of Ganzi, Sichuan China.</title>
        <authorList>
            <person name="Tang J."/>
            <person name="Daroch M."/>
            <person name="Li L."/>
            <person name="Waleron K."/>
            <person name="Waleron M."/>
            <person name="Waleron M."/>
        </authorList>
    </citation>
    <scope>NUCLEOTIDE SEQUENCE [LARGE SCALE GENOMIC DNA]</scope>
    <source>
        <strain evidence="7 8">PKUAC-SCTA183</strain>
    </source>
</reference>
<protein>
    <submittedName>
        <fullName evidence="7">Uncharacterized protein</fullName>
    </submittedName>
</protein>
<dbReference type="EMBL" id="CP053661">
    <property type="protein sequence ID" value="QKD81218.1"/>
    <property type="molecule type" value="Genomic_DNA"/>
</dbReference>
<feature type="transmembrane region" description="Helical" evidence="6">
    <location>
        <begin position="123"/>
        <end position="145"/>
    </location>
</feature>
<feature type="transmembrane region" description="Helical" evidence="6">
    <location>
        <begin position="94"/>
        <end position="117"/>
    </location>
</feature>
<name>A0A6M8B4B2_9CYAN</name>
<gene>
    <name evidence="7" type="ORF">HPC62_02660</name>
</gene>
<dbReference type="Proteomes" id="UP000505210">
    <property type="component" value="Chromosome"/>
</dbReference>
<evidence type="ECO:0000313" key="8">
    <source>
        <dbReference type="Proteomes" id="UP000505210"/>
    </source>
</evidence>
<evidence type="ECO:0000256" key="5">
    <source>
        <dbReference type="ARBA" id="ARBA00023136"/>
    </source>
</evidence>
<proteinExistence type="inferred from homology"/>
<dbReference type="PANTHER" id="PTHR33510:SF5">
    <property type="entry name" value="PROTEIN TIC 20-II, CHLOROPLASTIC"/>
    <property type="match status" value="1"/>
</dbReference>
<dbReference type="KEGG" id="theu:HPC62_02660"/>
<keyword evidence="5 6" id="KW-0472">Membrane</keyword>
<evidence type="ECO:0000256" key="3">
    <source>
        <dbReference type="ARBA" id="ARBA00022692"/>
    </source>
</evidence>
<comment type="similarity">
    <text evidence="2">Belongs to the Tic20 family.</text>
</comment>
<dbReference type="GO" id="GO:0016020">
    <property type="term" value="C:membrane"/>
    <property type="evidence" value="ECO:0007669"/>
    <property type="project" value="UniProtKB-SubCell"/>
</dbReference>
<keyword evidence="8" id="KW-1185">Reference proteome</keyword>
<accession>A0A6M8B4B2</accession>
<dbReference type="AlphaFoldDB" id="A0A6M8B4B2"/>
<keyword evidence="3 6" id="KW-0812">Transmembrane</keyword>
<feature type="transmembrane region" description="Helical" evidence="6">
    <location>
        <begin position="51"/>
        <end position="82"/>
    </location>
</feature>
<evidence type="ECO:0000256" key="2">
    <source>
        <dbReference type="ARBA" id="ARBA00009596"/>
    </source>
</evidence>
<keyword evidence="4 6" id="KW-1133">Transmembrane helix</keyword>
<evidence type="ECO:0000313" key="7">
    <source>
        <dbReference type="EMBL" id="QKD81218.1"/>
    </source>
</evidence>
<comment type="subcellular location">
    <subcellularLocation>
        <location evidence="1">Membrane</location>
        <topology evidence="1">Multi-pass membrane protein</topology>
    </subcellularLocation>
</comment>
<organism evidence="7 8">
    <name type="scientific">Thermoleptolyngbya sichuanensis A183</name>
    <dbReference type="NCBI Taxonomy" id="2737172"/>
    <lineage>
        <taxon>Bacteria</taxon>
        <taxon>Bacillati</taxon>
        <taxon>Cyanobacteriota</taxon>
        <taxon>Cyanophyceae</taxon>
        <taxon>Oculatellales</taxon>
        <taxon>Oculatellaceae</taxon>
        <taxon>Thermoleptolyngbya</taxon>
        <taxon>Thermoleptolyngbya sichuanensis</taxon>
    </lineage>
</organism>
<dbReference type="PANTHER" id="PTHR33510">
    <property type="entry name" value="PROTEIN TIC 20-II, CHLOROPLASTIC"/>
    <property type="match status" value="1"/>
</dbReference>
<dbReference type="Pfam" id="PF16166">
    <property type="entry name" value="TIC20"/>
    <property type="match status" value="1"/>
</dbReference>
<dbReference type="InterPro" id="IPR005691">
    <property type="entry name" value="Tic20"/>
</dbReference>
<dbReference type="RefSeq" id="WP_172353633.1">
    <property type="nucleotide sequence ID" value="NZ_CP053661.1"/>
</dbReference>